<dbReference type="RefSeq" id="WP_055944362.1">
    <property type="nucleotide sequence ID" value="NZ_JAQDCV010000014.1"/>
</dbReference>
<sequence length="372" mass="41155">MKKFMRENLKFICFALIILAGSFIAGTNTKKAGAATRKCYTINTSNTRVYSNTALTRGYGWIYATDEIKVITVTGKYSKVTYPIAKNRTKTGYIATNRILTATGGSTYKSNGRFNTYRRNGGKYYGYVAKNDNVMILGTKGNYTQIKYPVSGGYKYAFALSSDVENNLKSKQQSTVSQNPQIQQPSAPNGNVQQNIYNLAVASVGTAGRFYQKWYGASYLTPYCVIYADYIARTAMANAGYSNSKINSIVPKYASTSLWAKDYNALGRYHSFASWYNSGTGVSMNKNSTVNDYTPNVGDFAAIDNDEDITPDHTGIVIAVNGNSLTMAEGNTGIGTNATRKVKIYTYYKSSSYWYRSDFKRAHIMGFANPAY</sequence>
<feature type="chain" id="PRO_5043834202" description="Peptidase C51 domain-containing protein" evidence="2">
    <location>
        <begin position="26"/>
        <end position="372"/>
    </location>
</feature>
<dbReference type="EMBL" id="LLKB01000005">
    <property type="protein sequence ID" value="KQC84993.1"/>
    <property type="molecule type" value="Genomic_DNA"/>
</dbReference>
<evidence type="ECO:0000259" key="3">
    <source>
        <dbReference type="Pfam" id="PF05257"/>
    </source>
</evidence>
<name>A0AAW3JSF9_9FIRM</name>
<dbReference type="InterPro" id="IPR038765">
    <property type="entry name" value="Papain-like_cys_pep_sf"/>
</dbReference>
<reference evidence="4 5" key="1">
    <citation type="submission" date="2015-10" db="EMBL/GenBank/DDBJ databases">
        <title>Butyribacter intestini gen. nov., sp. nov., a butyric acid-producing bacterium of the family Lachnospiraceae isolated from the human faeces.</title>
        <authorList>
            <person name="Zou Y."/>
            <person name="Xue W."/>
            <person name="Luo G."/>
            <person name="Lv M."/>
        </authorList>
    </citation>
    <scope>NUCLEOTIDE SEQUENCE [LARGE SCALE GENOMIC DNA]</scope>
    <source>
        <strain evidence="4 5">TF01-11</strain>
    </source>
</reference>
<evidence type="ECO:0000256" key="2">
    <source>
        <dbReference type="SAM" id="SignalP"/>
    </source>
</evidence>
<evidence type="ECO:0000313" key="5">
    <source>
        <dbReference type="Proteomes" id="UP000050833"/>
    </source>
</evidence>
<evidence type="ECO:0000256" key="1">
    <source>
        <dbReference type="SAM" id="MobiDB-lite"/>
    </source>
</evidence>
<feature type="domain" description="Peptidase C51" evidence="3">
    <location>
        <begin position="216"/>
        <end position="331"/>
    </location>
</feature>
<keyword evidence="2" id="KW-0732">Signal</keyword>
<dbReference type="AlphaFoldDB" id="A0AAW3JSF9"/>
<dbReference type="SUPFAM" id="SSF54001">
    <property type="entry name" value="Cysteine proteinases"/>
    <property type="match status" value="1"/>
</dbReference>
<gene>
    <name evidence="4" type="ORF">APZ18_09785</name>
</gene>
<protein>
    <recommendedName>
        <fullName evidence="3">Peptidase C51 domain-containing protein</fullName>
    </recommendedName>
</protein>
<dbReference type="Gene3D" id="3.90.1720.10">
    <property type="entry name" value="endopeptidase domain like (from Nostoc punctiforme)"/>
    <property type="match status" value="1"/>
</dbReference>
<feature type="region of interest" description="Disordered" evidence="1">
    <location>
        <begin position="169"/>
        <end position="189"/>
    </location>
</feature>
<accession>A0AAW3JSF9</accession>
<proteinExistence type="predicted"/>
<organism evidence="4 5">
    <name type="scientific">Butyribacter intestini</name>
    <dbReference type="NCBI Taxonomy" id="1703332"/>
    <lineage>
        <taxon>Bacteria</taxon>
        <taxon>Bacillati</taxon>
        <taxon>Bacillota</taxon>
        <taxon>Clostridia</taxon>
        <taxon>Lachnospirales</taxon>
        <taxon>Lachnospiraceae</taxon>
        <taxon>Butyribacter</taxon>
    </lineage>
</organism>
<evidence type="ECO:0000313" key="4">
    <source>
        <dbReference type="EMBL" id="KQC84993.1"/>
    </source>
</evidence>
<dbReference type="Proteomes" id="UP000050833">
    <property type="component" value="Unassembled WGS sequence"/>
</dbReference>
<comment type="caution">
    <text evidence="4">The sequence shown here is derived from an EMBL/GenBank/DDBJ whole genome shotgun (WGS) entry which is preliminary data.</text>
</comment>
<feature type="signal peptide" evidence="2">
    <location>
        <begin position="1"/>
        <end position="25"/>
    </location>
</feature>
<dbReference type="InterPro" id="IPR007921">
    <property type="entry name" value="CHAP_dom"/>
</dbReference>
<keyword evidence="5" id="KW-1185">Reference proteome</keyword>
<dbReference type="Pfam" id="PF05257">
    <property type="entry name" value="CHAP"/>
    <property type="match status" value="1"/>
</dbReference>